<keyword evidence="1" id="KW-0175">Coiled coil</keyword>
<dbReference type="EMBL" id="CP152380">
    <property type="protein sequence ID" value="XAF55756.1"/>
    <property type="molecule type" value="Genomic_DNA"/>
</dbReference>
<keyword evidence="3" id="KW-1185">Reference proteome</keyword>
<dbReference type="Proteomes" id="UP001445268">
    <property type="component" value="Chromosome"/>
</dbReference>
<name>A0ABZ3E9R9_9GAMM</name>
<dbReference type="InterPro" id="IPR021077">
    <property type="entry name" value="Phage_phi-Lf_Orf112"/>
</dbReference>
<dbReference type="RefSeq" id="WP_342632486.1">
    <property type="nucleotide sequence ID" value="NZ_CP152380.1"/>
</dbReference>
<protein>
    <submittedName>
        <fullName evidence="2">DUF3653 domain-containing protein</fullName>
    </submittedName>
</protein>
<evidence type="ECO:0000256" key="1">
    <source>
        <dbReference type="SAM" id="Coils"/>
    </source>
</evidence>
<reference evidence="2 3" key="1">
    <citation type="submission" date="2024-04" db="EMBL/GenBank/DDBJ databases">
        <title>Marinobacter sp. SBY-1.</title>
        <authorList>
            <person name="Pan C."/>
        </authorList>
    </citation>
    <scope>NUCLEOTIDE SEQUENCE [LARGE SCALE GENOMIC DNA]</scope>
    <source>
        <strain evidence="2 3">SBY-1</strain>
    </source>
</reference>
<dbReference type="Pfam" id="PF12375">
    <property type="entry name" value="DUF3653"/>
    <property type="match status" value="1"/>
</dbReference>
<evidence type="ECO:0000313" key="3">
    <source>
        <dbReference type="Proteomes" id="UP001445268"/>
    </source>
</evidence>
<feature type="coiled-coil region" evidence="1">
    <location>
        <begin position="108"/>
        <end position="135"/>
    </location>
</feature>
<gene>
    <name evidence="2" type="ORF">AAGT77_09535</name>
</gene>
<proteinExistence type="predicted"/>
<sequence length="148" mass="16792">MKKKSNRGRKKNRVFRLRVGDSFVMLAPEQASAMAGVSLKTVYHWIAGTKTPSPQVQQLMEIRAGGLFPWQGWEGWRMLPDTGRLVAPNGYSFMPGELAWWSLEKALRAELQRENAALRVQVQTLRAQIQEQAANNLLTFPKAKKNRA</sequence>
<evidence type="ECO:0000313" key="2">
    <source>
        <dbReference type="EMBL" id="XAF55756.1"/>
    </source>
</evidence>
<accession>A0ABZ3E9R9</accession>
<organism evidence="2 3">
    <name type="scientific">Marinobacter alkaliphilus</name>
    <dbReference type="NCBI Taxonomy" id="254719"/>
    <lineage>
        <taxon>Bacteria</taxon>
        <taxon>Pseudomonadati</taxon>
        <taxon>Pseudomonadota</taxon>
        <taxon>Gammaproteobacteria</taxon>
        <taxon>Pseudomonadales</taxon>
        <taxon>Marinobacteraceae</taxon>
        <taxon>Marinobacter</taxon>
    </lineage>
</organism>